<keyword evidence="1" id="KW-0378">Hydrolase</keyword>
<dbReference type="AlphaFoldDB" id="A0A9D1EV69"/>
<dbReference type="Gene3D" id="3.40.630.40">
    <property type="entry name" value="Zn-dependent exopeptidases"/>
    <property type="match status" value="1"/>
</dbReference>
<reference evidence="5" key="2">
    <citation type="journal article" date="2021" name="PeerJ">
        <title>Extensive microbial diversity within the chicken gut microbiome revealed by metagenomics and culture.</title>
        <authorList>
            <person name="Gilroy R."/>
            <person name="Ravi A."/>
            <person name="Getino M."/>
            <person name="Pursley I."/>
            <person name="Horton D.L."/>
            <person name="Alikhan N.F."/>
            <person name="Baker D."/>
            <person name="Gharbi K."/>
            <person name="Hall N."/>
            <person name="Watson M."/>
            <person name="Adriaenssens E.M."/>
            <person name="Foster-Nyarko E."/>
            <person name="Jarju S."/>
            <person name="Secka A."/>
            <person name="Antonio M."/>
            <person name="Oren A."/>
            <person name="Chaudhuri R.R."/>
            <person name="La Ragione R."/>
            <person name="Hildebrand F."/>
            <person name="Pallen M.J."/>
        </authorList>
    </citation>
    <scope>NUCLEOTIDE SEQUENCE</scope>
    <source>
        <strain evidence="5">CHK190-19873</strain>
    </source>
</reference>
<feature type="compositionally biased region" description="Low complexity" evidence="2">
    <location>
        <begin position="316"/>
        <end position="327"/>
    </location>
</feature>
<dbReference type="SMART" id="SM00646">
    <property type="entry name" value="Ami_3"/>
    <property type="match status" value="1"/>
</dbReference>
<dbReference type="Pfam" id="PF13354">
    <property type="entry name" value="Beta-lactamase2"/>
    <property type="match status" value="1"/>
</dbReference>
<dbReference type="PANTHER" id="PTHR30404">
    <property type="entry name" value="N-ACETYLMURAMOYL-L-ALANINE AMIDASE"/>
    <property type="match status" value="1"/>
</dbReference>
<dbReference type="GO" id="GO:0030655">
    <property type="term" value="P:beta-lactam antibiotic catabolic process"/>
    <property type="evidence" value="ECO:0007669"/>
    <property type="project" value="InterPro"/>
</dbReference>
<feature type="domain" description="MurNAc-LAA" evidence="4">
    <location>
        <begin position="114"/>
        <end position="233"/>
    </location>
</feature>
<comment type="caution">
    <text evidence="5">The sequence shown here is derived from an EMBL/GenBank/DDBJ whole genome shotgun (WGS) entry which is preliminary data.</text>
</comment>
<feature type="chain" id="PRO_5039196365" evidence="3">
    <location>
        <begin position="24"/>
        <end position="611"/>
    </location>
</feature>
<dbReference type="GO" id="GO:0009253">
    <property type="term" value="P:peptidoglycan catabolic process"/>
    <property type="evidence" value="ECO:0007669"/>
    <property type="project" value="InterPro"/>
</dbReference>
<dbReference type="GO" id="GO:0030288">
    <property type="term" value="C:outer membrane-bounded periplasmic space"/>
    <property type="evidence" value="ECO:0007669"/>
    <property type="project" value="TreeGrafter"/>
</dbReference>
<protein>
    <submittedName>
        <fullName evidence="5">N-acetylmuramoyl-L-alanine amidase</fullName>
    </submittedName>
</protein>
<dbReference type="InterPro" id="IPR050695">
    <property type="entry name" value="N-acetylmuramoyl_amidase_3"/>
</dbReference>
<evidence type="ECO:0000313" key="6">
    <source>
        <dbReference type="Proteomes" id="UP000823935"/>
    </source>
</evidence>
<dbReference type="InterPro" id="IPR002508">
    <property type="entry name" value="MurNAc-LAA_cat"/>
</dbReference>
<dbReference type="SUPFAM" id="SSF56601">
    <property type="entry name" value="beta-lactamase/transpeptidase-like"/>
    <property type="match status" value="1"/>
</dbReference>
<name>A0A9D1EV69_9FIRM</name>
<proteinExistence type="predicted"/>
<sequence>MSKGVVIALAALFCAVPAKTVFASGSSGERIVVLDPGHQGSWVDMSAQEPVAPGSSQTKAKATSGTQGAYSQVPEYELNLQVALVLKEVLEDRGYQVVLTREDNDTAISNKERAQLATDVGADISVRIHANGSEDSSVSGALTMAPSEENPYVGGLAAESRRLAQAVLDHYCEATGLANQGILLSDTMTGINWSTVPVTILEMGYMSNEADDLYLTDQSHHQTMAQGIADGIDAYFAEQEAALLDPENLGSRETQTEPAGESGTGAALSDPENLGSRETQTEPAGESGTGAALSDPENLGGGETRTAAAGDGGAQTAGEAAEGNANAFPDTGLLGKNLAGVPEAVTPADTMEPLAEILKEGWLDARSQAGEKWSVAVLDLTTGGSCMLNAGEQMQSASVAKLFIMGAVYERILYPEESGKTPIEAEESYEGEIRELLSQMITVSDNDAANRLTELLGEGSFEQGAAVVDAFCEEHGFSATHLGRRFLAENPTDDNYTSAGDCASFLEAVYREELVTKEASEEMLELLKGQTRTGKIPAGVPDGVVTANKTGEMPPGLGLGSIENDAALILDEEKPYVLCVLSNDISDNGRAQEDIAAISAAVWDFLEEARE</sequence>
<dbReference type="GO" id="GO:0008745">
    <property type="term" value="F:N-acetylmuramoyl-L-alanine amidase activity"/>
    <property type="evidence" value="ECO:0007669"/>
    <property type="project" value="InterPro"/>
</dbReference>
<evidence type="ECO:0000256" key="3">
    <source>
        <dbReference type="SAM" id="SignalP"/>
    </source>
</evidence>
<dbReference type="InterPro" id="IPR045155">
    <property type="entry name" value="Beta-lactam_cat"/>
</dbReference>
<feature type="signal peptide" evidence="3">
    <location>
        <begin position="1"/>
        <end position="23"/>
    </location>
</feature>
<evidence type="ECO:0000313" key="5">
    <source>
        <dbReference type="EMBL" id="HIS32595.1"/>
    </source>
</evidence>
<dbReference type="PANTHER" id="PTHR30404:SF0">
    <property type="entry name" value="N-ACETYLMURAMOYL-L-ALANINE AMIDASE AMIC"/>
    <property type="match status" value="1"/>
</dbReference>
<organism evidence="5 6">
    <name type="scientific">Candidatus Limivivens intestinipullorum</name>
    <dbReference type="NCBI Taxonomy" id="2840858"/>
    <lineage>
        <taxon>Bacteria</taxon>
        <taxon>Bacillati</taxon>
        <taxon>Bacillota</taxon>
        <taxon>Clostridia</taxon>
        <taxon>Lachnospirales</taxon>
        <taxon>Lachnospiraceae</taxon>
        <taxon>Lachnospiraceae incertae sedis</taxon>
        <taxon>Candidatus Limivivens</taxon>
    </lineage>
</organism>
<reference evidence="5" key="1">
    <citation type="submission" date="2020-10" db="EMBL/GenBank/DDBJ databases">
        <authorList>
            <person name="Gilroy R."/>
        </authorList>
    </citation>
    <scope>NUCLEOTIDE SEQUENCE</scope>
    <source>
        <strain evidence="5">CHK190-19873</strain>
    </source>
</reference>
<dbReference type="Gene3D" id="3.40.710.10">
    <property type="entry name" value="DD-peptidase/beta-lactamase superfamily"/>
    <property type="match status" value="1"/>
</dbReference>
<dbReference type="InterPro" id="IPR012338">
    <property type="entry name" value="Beta-lactam/transpept-like"/>
</dbReference>
<accession>A0A9D1EV69</accession>
<dbReference type="Pfam" id="PF01520">
    <property type="entry name" value="Amidase_3"/>
    <property type="match status" value="1"/>
</dbReference>
<dbReference type="Proteomes" id="UP000823935">
    <property type="component" value="Unassembled WGS sequence"/>
</dbReference>
<evidence type="ECO:0000259" key="4">
    <source>
        <dbReference type="SMART" id="SM00646"/>
    </source>
</evidence>
<gene>
    <name evidence="5" type="ORF">IAB44_13795</name>
</gene>
<dbReference type="EMBL" id="DVIQ01000089">
    <property type="protein sequence ID" value="HIS32595.1"/>
    <property type="molecule type" value="Genomic_DNA"/>
</dbReference>
<dbReference type="GO" id="GO:0008800">
    <property type="term" value="F:beta-lactamase activity"/>
    <property type="evidence" value="ECO:0007669"/>
    <property type="project" value="InterPro"/>
</dbReference>
<feature type="region of interest" description="Disordered" evidence="2">
    <location>
        <begin position="247"/>
        <end position="328"/>
    </location>
</feature>
<dbReference type="SUPFAM" id="SSF53187">
    <property type="entry name" value="Zn-dependent exopeptidases"/>
    <property type="match status" value="1"/>
</dbReference>
<keyword evidence="3" id="KW-0732">Signal</keyword>
<evidence type="ECO:0000256" key="2">
    <source>
        <dbReference type="SAM" id="MobiDB-lite"/>
    </source>
</evidence>
<evidence type="ECO:0000256" key="1">
    <source>
        <dbReference type="ARBA" id="ARBA00022801"/>
    </source>
</evidence>
<dbReference type="CDD" id="cd02696">
    <property type="entry name" value="MurNAc-LAA"/>
    <property type="match status" value="1"/>
</dbReference>